<keyword evidence="3" id="KW-1185">Reference proteome</keyword>
<dbReference type="InterPro" id="IPR026913">
    <property type="entry name" value="METTL24"/>
</dbReference>
<evidence type="ECO:0000313" key="3">
    <source>
        <dbReference type="Proteomes" id="UP000319040"/>
    </source>
</evidence>
<sequence>MHGVKVKLKKLFLKATGKVKHFKITKRCKHLWYGGKYAGFYVCPDLLDEKSIVYSFGIGEDVSFDNTVIKKHACHVFGFDPTPKSIDWIYSQKTNKKFHFYKFGISDKSGFVDFFLPKNPEYVSGSLLDTTNVDTNRKVRVVMKSLEDIMNELNHKHIDVLKMDIEGAEYDVIDNILRSKVSITQILIEFHDRFFENGALRTKQAIQKLNSHGYAIFAVSDSFEEISFIRKNAI</sequence>
<dbReference type="Pfam" id="PF05050">
    <property type="entry name" value="Methyltransf_21"/>
    <property type="match status" value="1"/>
</dbReference>
<dbReference type="SUPFAM" id="SSF53335">
    <property type="entry name" value="S-adenosyl-L-methionine-dependent methyltransferases"/>
    <property type="match status" value="1"/>
</dbReference>
<dbReference type="GO" id="GO:0008168">
    <property type="term" value="F:methyltransferase activity"/>
    <property type="evidence" value="ECO:0007669"/>
    <property type="project" value="UniProtKB-KW"/>
</dbReference>
<accession>A0A521EAD3</accession>
<dbReference type="PANTHER" id="PTHR32026:SF10">
    <property type="entry name" value="METHYLTRANSFERASE-LIKE PROTEIN 24-RELATED"/>
    <property type="match status" value="1"/>
</dbReference>
<dbReference type="Gene3D" id="3.40.50.150">
    <property type="entry name" value="Vaccinia Virus protein VP39"/>
    <property type="match status" value="1"/>
</dbReference>
<reference evidence="2 3" key="1">
    <citation type="submission" date="2017-05" db="EMBL/GenBank/DDBJ databases">
        <authorList>
            <person name="Varghese N."/>
            <person name="Submissions S."/>
        </authorList>
    </citation>
    <scope>NUCLEOTIDE SEQUENCE [LARGE SCALE GENOMIC DNA]</scope>
    <source>
        <strain evidence="2 3">DSM 27040</strain>
    </source>
</reference>
<name>A0A521EAD3_SACCC</name>
<dbReference type="Proteomes" id="UP000319040">
    <property type="component" value="Unassembled WGS sequence"/>
</dbReference>
<evidence type="ECO:0000259" key="1">
    <source>
        <dbReference type="Pfam" id="PF05050"/>
    </source>
</evidence>
<keyword evidence="2" id="KW-0489">Methyltransferase</keyword>
<dbReference type="PANTHER" id="PTHR32026">
    <property type="entry name" value="METHYLTRANSFERASE-LIKE PROTEIN 24"/>
    <property type="match status" value="1"/>
</dbReference>
<dbReference type="EMBL" id="FXTB01000008">
    <property type="protein sequence ID" value="SMO80130.1"/>
    <property type="molecule type" value="Genomic_DNA"/>
</dbReference>
<feature type="domain" description="Methyltransferase FkbM" evidence="1">
    <location>
        <begin position="72"/>
        <end position="214"/>
    </location>
</feature>
<protein>
    <submittedName>
        <fullName evidence="2">Methyltransferase, FkbM family</fullName>
    </submittedName>
</protein>
<dbReference type="InterPro" id="IPR006342">
    <property type="entry name" value="FkbM_mtfrase"/>
</dbReference>
<dbReference type="AlphaFoldDB" id="A0A521EAD3"/>
<dbReference type="InterPro" id="IPR029063">
    <property type="entry name" value="SAM-dependent_MTases_sf"/>
</dbReference>
<evidence type="ECO:0000313" key="2">
    <source>
        <dbReference type="EMBL" id="SMO80130.1"/>
    </source>
</evidence>
<organism evidence="2 3">
    <name type="scientific">Saccharicrinis carchari</name>
    <dbReference type="NCBI Taxonomy" id="1168039"/>
    <lineage>
        <taxon>Bacteria</taxon>
        <taxon>Pseudomonadati</taxon>
        <taxon>Bacteroidota</taxon>
        <taxon>Bacteroidia</taxon>
        <taxon>Marinilabiliales</taxon>
        <taxon>Marinilabiliaceae</taxon>
        <taxon>Saccharicrinis</taxon>
    </lineage>
</organism>
<dbReference type="NCBIfam" id="TIGR01444">
    <property type="entry name" value="fkbM_fam"/>
    <property type="match status" value="1"/>
</dbReference>
<keyword evidence="2" id="KW-0808">Transferase</keyword>
<dbReference type="GO" id="GO:0032259">
    <property type="term" value="P:methylation"/>
    <property type="evidence" value="ECO:0007669"/>
    <property type="project" value="UniProtKB-KW"/>
</dbReference>
<gene>
    <name evidence="2" type="ORF">SAMN06265379_10822</name>
</gene>
<proteinExistence type="predicted"/>